<comment type="subcellular location">
    <subcellularLocation>
        <location evidence="1">Mitochondrion</location>
    </subcellularLocation>
</comment>
<name>A0A0G4G706_VITBC</name>
<dbReference type="InParanoid" id="A0A0G4G706"/>
<keyword evidence="2" id="KW-0496">Mitochondrion</keyword>
<proteinExistence type="predicted"/>
<evidence type="ECO:0000313" key="4">
    <source>
        <dbReference type="Proteomes" id="UP000041254"/>
    </source>
</evidence>
<dbReference type="STRING" id="1169540.A0A0G4G706"/>
<gene>
    <name evidence="3" type="ORF">Vbra_3164</name>
</gene>
<dbReference type="AlphaFoldDB" id="A0A0G4G706"/>
<dbReference type="EMBL" id="CDMY01000581">
    <property type="protein sequence ID" value="CEM24400.1"/>
    <property type="molecule type" value="Genomic_DNA"/>
</dbReference>
<dbReference type="OrthoDB" id="1107506at2759"/>
<dbReference type="InterPro" id="IPR036549">
    <property type="entry name" value="CX6/COA6-like_sf"/>
</dbReference>
<evidence type="ECO:0000256" key="1">
    <source>
        <dbReference type="ARBA" id="ARBA00004173"/>
    </source>
</evidence>
<organism evidence="3 4">
    <name type="scientific">Vitrella brassicaformis (strain CCMP3155)</name>
    <dbReference type="NCBI Taxonomy" id="1169540"/>
    <lineage>
        <taxon>Eukaryota</taxon>
        <taxon>Sar</taxon>
        <taxon>Alveolata</taxon>
        <taxon>Colpodellida</taxon>
        <taxon>Vitrellaceae</taxon>
        <taxon>Vitrella</taxon>
    </lineage>
</organism>
<dbReference type="FunCoup" id="A0A0G4G706">
    <property type="interactions" value="39"/>
</dbReference>
<protein>
    <submittedName>
        <fullName evidence="3">Uncharacterized protein</fullName>
    </submittedName>
</protein>
<dbReference type="Gene3D" id="1.10.10.140">
    <property type="entry name" value="Cytochrome c oxidase, subunit VIb"/>
    <property type="match status" value="1"/>
</dbReference>
<dbReference type="GO" id="GO:0005739">
    <property type="term" value="C:mitochondrion"/>
    <property type="evidence" value="ECO:0007669"/>
    <property type="project" value="UniProtKB-SubCell"/>
</dbReference>
<dbReference type="PhylomeDB" id="A0A0G4G706"/>
<dbReference type="VEuPathDB" id="CryptoDB:Vbra_3164"/>
<dbReference type="Proteomes" id="UP000041254">
    <property type="component" value="Unassembled WGS sequence"/>
</dbReference>
<sequence length="108" mass="12687">MTTPTPFGFKIAGRTVGNVDALTADNPHATDPRFFNPEVTDECFMRYQIWARCCRELGDDHVRCRYQYFRAQCCCVDEQLTEFNEYREMGSCQLDWMPDRSTIHMRGD</sequence>
<keyword evidence="4" id="KW-1185">Reference proteome</keyword>
<evidence type="ECO:0000256" key="2">
    <source>
        <dbReference type="ARBA" id="ARBA00023128"/>
    </source>
</evidence>
<accession>A0A0G4G706</accession>
<dbReference type="SUPFAM" id="SSF47694">
    <property type="entry name" value="Cytochrome c oxidase subunit h"/>
    <property type="match status" value="1"/>
</dbReference>
<reference evidence="3 4" key="1">
    <citation type="submission" date="2014-11" db="EMBL/GenBank/DDBJ databases">
        <authorList>
            <person name="Zhu J."/>
            <person name="Qi W."/>
            <person name="Song R."/>
        </authorList>
    </citation>
    <scope>NUCLEOTIDE SEQUENCE [LARGE SCALE GENOMIC DNA]</scope>
</reference>
<evidence type="ECO:0000313" key="3">
    <source>
        <dbReference type="EMBL" id="CEM24400.1"/>
    </source>
</evidence>
<dbReference type="OMA" id="NEYREMG"/>